<protein>
    <submittedName>
        <fullName evidence="1">Uncharacterized protein</fullName>
    </submittedName>
</protein>
<dbReference type="Proteomes" id="UP001159363">
    <property type="component" value="Chromosome 1"/>
</dbReference>
<gene>
    <name evidence="1" type="ORF">PR048_001294</name>
</gene>
<evidence type="ECO:0000313" key="1">
    <source>
        <dbReference type="EMBL" id="KAJ8895953.1"/>
    </source>
</evidence>
<proteinExistence type="predicted"/>
<organism evidence="1 2">
    <name type="scientific">Dryococelus australis</name>
    <dbReference type="NCBI Taxonomy" id="614101"/>
    <lineage>
        <taxon>Eukaryota</taxon>
        <taxon>Metazoa</taxon>
        <taxon>Ecdysozoa</taxon>
        <taxon>Arthropoda</taxon>
        <taxon>Hexapoda</taxon>
        <taxon>Insecta</taxon>
        <taxon>Pterygota</taxon>
        <taxon>Neoptera</taxon>
        <taxon>Polyneoptera</taxon>
        <taxon>Phasmatodea</taxon>
        <taxon>Verophasmatodea</taxon>
        <taxon>Anareolatae</taxon>
        <taxon>Phasmatidae</taxon>
        <taxon>Eurycanthinae</taxon>
        <taxon>Dryococelus</taxon>
    </lineage>
</organism>
<reference evidence="1 2" key="1">
    <citation type="submission" date="2023-02" db="EMBL/GenBank/DDBJ databases">
        <title>LHISI_Scaffold_Assembly.</title>
        <authorList>
            <person name="Stuart O.P."/>
            <person name="Cleave R."/>
            <person name="Magrath M.J.L."/>
            <person name="Mikheyev A.S."/>
        </authorList>
    </citation>
    <scope>NUCLEOTIDE SEQUENCE [LARGE SCALE GENOMIC DNA]</scope>
    <source>
        <strain evidence="1">Daus_M_001</strain>
        <tissue evidence="1">Leg muscle</tissue>
    </source>
</reference>
<name>A0ABQ9IGY6_9NEOP</name>
<dbReference type="EMBL" id="JARBHB010000001">
    <property type="protein sequence ID" value="KAJ8895953.1"/>
    <property type="molecule type" value="Genomic_DNA"/>
</dbReference>
<feature type="non-terminal residue" evidence="1">
    <location>
        <position position="61"/>
    </location>
</feature>
<sequence>MWRNSGYCLHLNTPNSEDAWYKWRSKIVQQSLNKPIVVVGCASHIVNNTIQTAMDCIQVFN</sequence>
<evidence type="ECO:0000313" key="2">
    <source>
        <dbReference type="Proteomes" id="UP001159363"/>
    </source>
</evidence>
<accession>A0ABQ9IGY6</accession>
<keyword evidence="2" id="KW-1185">Reference proteome</keyword>
<comment type="caution">
    <text evidence="1">The sequence shown here is derived from an EMBL/GenBank/DDBJ whole genome shotgun (WGS) entry which is preliminary data.</text>
</comment>